<proteinExistence type="predicted"/>
<dbReference type="Pfam" id="PF00436">
    <property type="entry name" value="SSB"/>
    <property type="match status" value="1"/>
</dbReference>
<name>A0A556CB32_BREAU</name>
<dbReference type="InterPro" id="IPR000424">
    <property type="entry name" value="Primosome_PriB/ssb"/>
</dbReference>
<keyword evidence="5" id="KW-1185">Reference proteome</keyword>
<keyword evidence="1 2" id="KW-0238">DNA-binding</keyword>
<dbReference type="AlphaFoldDB" id="A0A556CB32"/>
<comment type="caution">
    <text evidence="4">The sequence shown here is derived from an EMBL/GenBank/DDBJ whole genome shotgun (WGS) entry which is preliminary data.</text>
</comment>
<accession>A0A556CB32</accession>
<dbReference type="OrthoDB" id="4804226at2"/>
<organism evidence="4 5">
    <name type="scientific">Brevibacterium aurantiacum</name>
    <dbReference type="NCBI Taxonomy" id="273384"/>
    <lineage>
        <taxon>Bacteria</taxon>
        <taxon>Bacillati</taxon>
        <taxon>Actinomycetota</taxon>
        <taxon>Actinomycetes</taxon>
        <taxon>Micrococcales</taxon>
        <taxon>Brevibacteriaceae</taxon>
        <taxon>Brevibacterium</taxon>
    </lineage>
</organism>
<gene>
    <name evidence="4" type="ORF">FO013_14985</name>
</gene>
<evidence type="ECO:0000313" key="4">
    <source>
        <dbReference type="EMBL" id="TSI14651.1"/>
    </source>
</evidence>
<protein>
    <submittedName>
        <fullName evidence="4">Single-stranded DNA-binding protein</fullName>
    </submittedName>
</protein>
<evidence type="ECO:0000313" key="5">
    <source>
        <dbReference type="Proteomes" id="UP000316406"/>
    </source>
</evidence>
<dbReference type="PROSITE" id="PS50935">
    <property type="entry name" value="SSB"/>
    <property type="match status" value="1"/>
</dbReference>
<evidence type="ECO:0000256" key="2">
    <source>
        <dbReference type="PROSITE-ProRule" id="PRU00252"/>
    </source>
</evidence>
<dbReference type="InterPro" id="IPR012340">
    <property type="entry name" value="NA-bd_OB-fold"/>
</dbReference>
<dbReference type="Proteomes" id="UP000316406">
    <property type="component" value="Unassembled WGS sequence"/>
</dbReference>
<feature type="region of interest" description="Disordered" evidence="3">
    <location>
        <begin position="120"/>
        <end position="193"/>
    </location>
</feature>
<sequence length="193" mass="21187">MKEAVTVADKRKITGYLAADPRRVEHNGTQFAAFEVLENKRYFDGDEQVWKDAKPTKYEVTVDQEGLRENLLASLESGQRVTVEGNYKPKPYVDGEGNQRVSNKIFAKDVSASYMHNSLGRGGVAPDREQDISAGSALSGQELGREAAGPGWGENPDPYPVHSQEFADRGQPVRQQYTAPPPPNQAPDAGLSR</sequence>
<evidence type="ECO:0000256" key="1">
    <source>
        <dbReference type="ARBA" id="ARBA00023125"/>
    </source>
</evidence>
<dbReference type="GO" id="GO:0003697">
    <property type="term" value="F:single-stranded DNA binding"/>
    <property type="evidence" value="ECO:0007669"/>
    <property type="project" value="InterPro"/>
</dbReference>
<evidence type="ECO:0000256" key="3">
    <source>
        <dbReference type="SAM" id="MobiDB-lite"/>
    </source>
</evidence>
<dbReference type="SUPFAM" id="SSF50249">
    <property type="entry name" value="Nucleic acid-binding proteins"/>
    <property type="match status" value="1"/>
</dbReference>
<reference evidence="4 5" key="1">
    <citation type="submission" date="2019-07" db="EMBL/GenBank/DDBJ databases">
        <title>Draft genome sequence of Brevibacterium aurantiacum XU54 isolated from Xinjiang China.</title>
        <authorList>
            <person name="Xu X."/>
        </authorList>
    </citation>
    <scope>NUCLEOTIDE SEQUENCE [LARGE SCALE GENOMIC DNA]</scope>
    <source>
        <strain evidence="4 5">XU54</strain>
    </source>
</reference>
<dbReference type="Gene3D" id="2.40.50.140">
    <property type="entry name" value="Nucleic acid-binding proteins"/>
    <property type="match status" value="1"/>
</dbReference>
<dbReference type="EMBL" id="VLTK01000008">
    <property type="protein sequence ID" value="TSI14651.1"/>
    <property type="molecule type" value="Genomic_DNA"/>
</dbReference>